<comment type="similarity">
    <text evidence="11 12">Belongs to the TonB-dependent receptor family.</text>
</comment>
<evidence type="ECO:0000256" key="4">
    <source>
        <dbReference type="ARBA" id="ARBA00022496"/>
    </source>
</evidence>
<keyword evidence="2 11" id="KW-0813">Transport</keyword>
<evidence type="ECO:0000313" key="15">
    <source>
        <dbReference type="EMBL" id="TXS90294.1"/>
    </source>
</evidence>
<keyword evidence="6" id="KW-0408">Iron</keyword>
<evidence type="ECO:0000256" key="3">
    <source>
        <dbReference type="ARBA" id="ARBA00022452"/>
    </source>
</evidence>
<dbReference type="Pfam" id="PF00593">
    <property type="entry name" value="TonB_dep_Rec_b-barrel"/>
    <property type="match status" value="1"/>
</dbReference>
<name>A0A5C8ZR59_9GAMM</name>
<keyword evidence="10 11" id="KW-0998">Cell outer membrane</keyword>
<keyword evidence="5 11" id="KW-0812">Transmembrane</keyword>
<feature type="domain" description="TonB-dependent receptor plug" evidence="14">
    <location>
        <begin position="53"/>
        <end position="159"/>
    </location>
</feature>
<keyword evidence="3 11" id="KW-1134">Transmembrane beta strand</keyword>
<dbReference type="Proteomes" id="UP000321039">
    <property type="component" value="Unassembled WGS sequence"/>
</dbReference>
<gene>
    <name evidence="15" type="ORF">FV139_18740</name>
</gene>
<proteinExistence type="inferred from homology"/>
<keyword evidence="8 12" id="KW-0798">TonB box</keyword>
<evidence type="ECO:0000256" key="6">
    <source>
        <dbReference type="ARBA" id="ARBA00023004"/>
    </source>
</evidence>
<keyword evidence="16" id="KW-1185">Reference proteome</keyword>
<dbReference type="PROSITE" id="PS52016">
    <property type="entry name" value="TONB_DEPENDENT_REC_3"/>
    <property type="match status" value="1"/>
</dbReference>
<keyword evidence="15" id="KW-0675">Receptor</keyword>
<reference evidence="15 16" key="1">
    <citation type="submission" date="2019-08" db="EMBL/GenBank/DDBJ databases">
        <title>Parahaliea maris sp. nov., isolated from the surface seawater.</title>
        <authorList>
            <person name="Liu Y."/>
        </authorList>
    </citation>
    <scope>NUCLEOTIDE SEQUENCE [LARGE SCALE GENOMIC DNA]</scope>
    <source>
        <strain evidence="15 16">HSLHS9</strain>
    </source>
</reference>
<dbReference type="RefSeq" id="WP_148070012.1">
    <property type="nucleotide sequence ID" value="NZ_VRZA01000008.1"/>
</dbReference>
<dbReference type="EMBL" id="VRZA01000008">
    <property type="protein sequence ID" value="TXS90294.1"/>
    <property type="molecule type" value="Genomic_DNA"/>
</dbReference>
<sequence>MKFTWKSSREHQIPFAATAIAALVSTSAYAQVDDGRLVLEEIIVTAQKREQTLQNTPLSVSAILGQDIIKDAKSSLADVLKDFNSIEVQGLAQGAQIYIRGVGSSIDPMFADPAVALMVDGVYNGRTEAVSAGAFDVARVEALRGPQGTLYGRNASGGVVNVITNNPTLDEITGFISGTIGNYDLRRAEGAINIPLGETVAVRFAGVTEDRDGYIDDGGNDSDFWGLRAKLLFEPNDNFNVIAKADVFDQGGTGQNTVPVPGSAGNLAFPPPFFIENFDPTMIPPFGPPGFPVFRFPDGWEQRDNGDAWSNNREHLPGFIERRSESYSAEINVGLDFATLTVLPSYTKIENRLVSNYLFGSIVPFAGPTYDISTYGDQLAEVEYTSLELRLSSESDGPWQYVAGLYWLESDQGDGELPVDTFTSSGDLLSLNNTFQPSETIAAFGQLTYSVTELFRLTAGLRLSRDDTAQDYEYLLTSPGGTASDSFAFDDSQDSSQYKLGLEYDLGENTLFYAHVATGFKQGGISPTFPPTSFDPEDLIAYEVGLKSQFWDYRAQVNVAAFRYDYDNYQFSVFETQPAGDLGASADFVVIKNADDTTLNGLELESRFALWEGGDLSLSLAYLDAEYGSAILPNSPFANQGDFDLGGRPIQNAPEFSGSLGISQTFEVFGGDLRFALNTHYSDGYYVSPEQYLPGAYQEDYTRTDFSIRFDSPDNSWYASAFLKNIEDDDQTTYVYPVYRRFVSDPRTYGLVLGYNF</sequence>
<accession>A0A5C8ZR59</accession>
<evidence type="ECO:0000259" key="13">
    <source>
        <dbReference type="Pfam" id="PF00593"/>
    </source>
</evidence>
<protein>
    <submittedName>
        <fullName evidence="15">TonB-dependent receptor plug domain-containing protein</fullName>
    </submittedName>
</protein>
<dbReference type="InterPro" id="IPR036942">
    <property type="entry name" value="Beta-barrel_TonB_sf"/>
</dbReference>
<evidence type="ECO:0000256" key="11">
    <source>
        <dbReference type="PROSITE-ProRule" id="PRU01360"/>
    </source>
</evidence>
<evidence type="ECO:0000256" key="5">
    <source>
        <dbReference type="ARBA" id="ARBA00022692"/>
    </source>
</evidence>
<dbReference type="InterPro" id="IPR000531">
    <property type="entry name" value="Beta-barrel_TonB"/>
</dbReference>
<keyword evidence="7" id="KW-0406">Ion transport</keyword>
<evidence type="ECO:0000259" key="14">
    <source>
        <dbReference type="Pfam" id="PF07715"/>
    </source>
</evidence>
<keyword evidence="4" id="KW-0410">Iron transport</keyword>
<dbReference type="Pfam" id="PF07715">
    <property type="entry name" value="Plug"/>
    <property type="match status" value="1"/>
</dbReference>
<comment type="subcellular location">
    <subcellularLocation>
        <location evidence="1 11">Cell outer membrane</location>
        <topology evidence="1 11">Multi-pass membrane protein</topology>
    </subcellularLocation>
</comment>
<dbReference type="PANTHER" id="PTHR32552">
    <property type="entry name" value="FERRICHROME IRON RECEPTOR-RELATED"/>
    <property type="match status" value="1"/>
</dbReference>
<feature type="domain" description="TonB-dependent receptor-like beta-barrel" evidence="13">
    <location>
        <begin position="299"/>
        <end position="722"/>
    </location>
</feature>
<evidence type="ECO:0000256" key="1">
    <source>
        <dbReference type="ARBA" id="ARBA00004571"/>
    </source>
</evidence>
<evidence type="ECO:0000256" key="8">
    <source>
        <dbReference type="ARBA" id="ARBA00023077"/>
    </source>
</evidence>
<evidence type="ECO:0000256" key="2">
    <source>
        <dbReference type="ARBA" id="ARBA00022448"/>
    </source>
</evidence>
<comment type="caution">
    <text evidence="15">The sequence shown here is derived from an EMBL/GenBank/DDBJ whole genome shotgun (WGS) entry which is preliminary data.</text>
</comment>
<dbReference type="GO" id="GO:0006826">
    <property type="term" value="P:iron ion transport"/>
    <property type="evidence" value="ECO:0007669"/>
    <property type="project" value="UniProtKB-KW"/>
</dbReference>
<evidence type="ECO:0000256" key="7">
    <source>
        <dbReference type="ARBA" id="ARBA00023065"/>
    </source>
</evidence>
<dbReference type="Gene3D" id="2.40.170.20">
    <property type="entry name" value="TonB-dependent receptor, beta-barrel domain"/>
    <property type="match status" value="2"/>
</dbReference>
<dbReference type="PANTHER" id="PTHR32552:SF81">
    <property type="entry name" value="TONB-DEPENDENT OUTER MEMBRANE RECEPTOR"/>
    <property type="match status" value="1"/>
</dbReference>
<organism evidence="15 16">
    <name type="scientific">Parahaliea maris</name>
    <dbReference type="NCBI Taxonomy" id="2716870"/>
    <lineage>
        <taxon>Bacteria</taxon>
        <taxon>Pseudomonadati</taxon>
        <taxon>Pseudomonadota</taxon>
        <taxon>Gammaproteobacteria</taxon>
        <taxon>Cellvibrionales</taxon>
        <taxon>Halieaceae</taxon>
        <taxon>Parahaliea</taxon>
    </lineage>
</organism>
<dbReference type="AlphaFoldDB" id="A0A5C8ZR59"/>
<evidence type="ECO:0000256" key="10">
    <source>
        <dbReference type="ARBA" id="ARBA00023237"/>
    </source>
</evidence>
<keyword evidence="9 11" id="KW-0472">Membrane</keyword>
<dbReference type="GO" id="GO:0009279">
    <property type="term" value="C:cell outer membrane"/>
    <property type="evidence" value="ECO:0007669"/>
    <property type="project" value="UniProtKB-SubCell"/>
</dbReference>
<dbReference type="InterPro" id="IPR012910">
    <property type="entry name" value="Plug_dom"/>
</dbReference>
<dbReference type="InterPro" id="IPR039426">
    <property type="entry name" value="TonB-dep_rcpt-like"/>
</dbReference>
<dbReference type="SUPFAM" id="SSF56935">
    <property type="entry name" value="Porins"/>
    <property type="match status" value="1"/>
</dbReference>
<evidence type="ECO:0000256" key="12">
    <source>
        <dbReference type="RuleBase" id="RU003357"/>
    </source>
</evidence>
<evidence type="ECO:0000256" key="9">
    <source>
        <dbReference type="ARBA" id="ARBA00023136"/>
    </source>
</evidence>
<evidence type="ECO:0000313" key="16">
    <source>
        <dbReference type="Proteomes" id="UP000321039"/>
    </source>
</evidence>